<dbReference type="PANTHER" id="PTHR45755:SF4">
    <property type="entry name" value="ZINC TRANSPORTER 7"/>
    <property type="match status" value="1"/>
</dbReference>
<dbReference type="PANTHER" id="PTHR45755">
    <property type="match status" value="1"/>
</dbReference>
<keyword evidence="4 8" id="KW-0812">Transmembrane</keyword>
<gene>
    <name evidence="10" type="ORF">ATC70_007018</name>
</gene>
<dbReference type="InterPro" id="IPR045316">
    <property type="entry name" value="Msc2-like"/>
</dbReference>
<dbReference type="GO" id="GO:0016020">
    <property type="term" value="C:membrane"/>
    <property type="evidence" value="ECO:0007669"/>
    <property type="project" value="UniProtKB-SubCell"/>
</dbReference>
<dbReference type="SUPFAM" id="SSF161111">
    <property type="entry name" value="Cation efflux protein transmembrane domain-like"/>
    <property type="match status" value="1"/>
</dbReference>
<evidence type="ECO:0000256" key="5">
    <source>
        <dbReference type="ARBA" id="ARBA00022989"/>
    </source>
</evidence>
<dbReference type="Proteomes" id="UP001304243">
    <property type="component" value="Unassembled WGS sequence"/>
</dbReference>
<feature type="transmembrane region" description="Helical" evidence="8">
    <location>
        <begin position="232"/>
        <end position="250"/>
    </location>
</feature>
<dbReference type="GO" id="GO:0005385">
    <property type="term" value="F:zinc ion transmembrane transporter activity"/>
    <property type="evidence" value="ECO:0007669"/>
    <property type="project" value="InterPro"/>
</dbReference>
<evidence type="ECO:0000259" key="9">
    <source>
        <dbReference type="Pfam" id="PF01545"/>
    </source>
</evidence>
<evidence type="ECO:0000313" key="11">
    <source>
        <dbReference type="Proteomes" id="UP001304243"/>
    </source>
</evidence>
<dbReference type="InterPro" id="IPR002524">
    <property type="entry name" value="Cation_efflux"/>
</dbReference>
<organism evidence="10 11">
    <name type="scientific">Mucor velutinosus</name>
    <dbReference type="NCBI Taxonomy" id="708070"/>
    <lineage>
        <taxon>Eukaryota</taxon>
        <taxon>Fungi</taxon>
        <taxon>Fungi incertae sedis</taxon>
        <taxon>Mucoromycota</taxon>
        <taxon>Mucoromycotina</taxon>
        <taxon>Mucoromycetes</taxon>
        <taxon>Mucorales</taxon>
        <taxon>Mucorineae</taxon>
        <taxon>Mucoraceae</taxon>
        <taxon>Mucor</taxon>
    </lineage>
</organism>
<evidence type="ECO:0000256" key="8">
    <source>
        <dbReference type="SAM" id="Phobius"/>
    </source>
</evidence>
<dbReference type="GO" id="GO:0031410">
    <property type="term" value="C:cytoplasmic vesicle"/>
    <property type="evidence" value="ECO:0007669"/>
    <property type="project" value="TreeGrafter"/>
</dbReference>
<evidence type="ECO:0000313" key="10">
    <source>
        <dbReference type="EMBL" id="KAK4509716.1"/>
    </source>
</evidence>
<feature type="transmembrane region" description="Helical" evidence="8">
    <location>
        <begin position="153"/>
        <end position="173"/>
    </location>
</feature>
<dbReference type="FunFam" id="1.20.1510.10:FF:000014">
    <property type="entry name" value="Cation efflux protein/ zinc transporter"/>
    <property type="match status" value="1"/>
</dbReference>
<evidence type="ECO:0000256" key="7">
    <source>
        <dbReference type="ARBA" id="ARBA00023136"/>
    </source>
</evidence>
<sequence length="436" mass="47613">MFNSSPLDLPTHTTPYGKSATFAYSSSTHSSPLRTAKQSLDIILSNNDSKQIFYFLLLNLSYMFVQLTYGVWTNSLGLISDAIHMLFDCLALGVGLFAAVMSKWPSNSEFSYGYSRIETVAAFFNGVFLVLISLSIVTEAIQRLIDPPHMSTHRLLFISFIGLVVNLVGIFAFNHGHAHGSGGHDHHHGHDHGHNANMQGVFLHIMADTLGSVGVIVSTLLIQWFGWTGFDPIASIFIAVLIIASVIPLIKQSAAVMMLELDDATVAVVEGTLEELKQIEGVYSINYSRFWPCEAESVIGSVHVQVEDGVNIQDLRQRTTELLKSHIHGLREVCVQIELQSAVKKNRFAVPQRGFFHTPAYTGPSMNNAYVNHRTTTTTPNAAIPTLMTTPPPTAAASSINTPTVAINNLAATTNNIAANLPSPIMAVLQKQTKKE</sequence>
<evidence type="ECO:0000256" key="3">
    <source>
        <dbReference type="ARBA" id="ARBA00022448"/>
    </source>
</evidence>
<dbReference type="Gene3D" id="1.20.1510.10">
    <property type="entry name" value="Cation efflux protein transmembrane domain"/>
    <property type="match status" value="1"/>
</dbReference>
<keyword evidence="3" id="KW-0813">Transport</keyword>
<keyword evidence="6" id="KW-0406">Ion transport</keyword>
<evidence type="ECO:0000256" key="2">
    <source>
        <dbReference type="ARBA" id="ARBA00008873"/>
    </source>
</evidence>
<name>A0AAN7D311_9FUNG</name>
<dbReference type="NCBIfam" id="TIGR01297">
    <property type="entry name" value="CDF"/>
    <property type="match status" value="1"/>
</dbReference>
<feature type="transmembrane region" description="Helical" evidence="8">
    <location>
        <begin position="120"/>
        <end position="141"/>
    </location>
</feature>
<dbReference type="GeneID" id="89950704"/>
<feature type="transmembrane region" description="Helical" evidence="8">
    <location>
        <begin position="78"/>
        <end position="100"/>
    </location>
</feature>
<feature type="domain" description="Cation efflux protein transmembrane" evidence="9">
    <location>
        <begin position="52"/>
        <end position="258"/>
    </location>
</feature>
<keyword evidence="7 8" id="KW-0472">Membrane</keyword>
<keyword evidence="5 8" id="KW-1133">Transmembrane helix</keyword>
<dbReference type="InterPro" id="IPR058533">
    <property type="entry name" value="Cation_efflux_TM"/>
</dbReference>
<protein>
    <recommendedName>
        <fullName evidence="9">Cation efflux protein transmembrane domain-containing protein</fullName>
    </recommendedName>
</protein>
<proteinExistence type="inferred from homology"/>
<evidence type="ECO:0000256" key="6">
    <source>
        <dbReference type="ARBA" id="ARBA00023065"/>
    </source>
</evidence>
<dbReference type="GO" id="GO:0005794">
    <property type="term" value="C:Golgi apparatus"/>
    <property type="evidence" value="ECO:0007669"/>
    <property type="project" value="TreeGrafter"/>
</dbReference>
<comment type="caution">
    <text evidence="10">The sequence shown here is derived from an EMBL/GenBank/DDBJ whole genome shotgun (WGS) entry which is preliminary data.</text>
</comment>
<comment type="similarity">
    <text evidence="2">Belongs to the cation diffusion facilitator (CDF) transporter (TC 2.A.4) family. SLC30A subfamily.</text>
</comment>
<dbReference type="EMBL" id="JASEJX010000038">
    <property type="protein sequence ID" value="KAK4509716.1"/>
    <property type="molecule type" value="Genomic_DNA"/>
</dbReference>
<dbReference type="AlphaFoldDB" id="A0AAN7D311"/>
<reference evidence="10 11" key="1">
    <citation type="submission" date="2022-11" db="EMBL/GenBank/DDBJ databases">
        <title>Mucor velutinosus strain NIH1002 WGS.</title>
        <authorList>
            <person name="Subramanian P."/>
            <person name="Mullikin J.C."/>
            <person name="Segre J.A."/>
            <person name="Zelazny A.M."/>
        </authorList>
    </citation>
    <scope>NUCLEOTIDE SEQUENCE [LARGE SCALE GENOMIC DNA]</scope>
    <source>
        <strain evidence="10 11">NIH1002</strain>
    </source>
</reference>
<comment type="subcellular location">
    <subcellularLocation>
        <location evidence="1">Membrane</location>
        <topology evidence="1">Multi-pass membrane protein</topology>
    </subcellularLocation>
</comment>
<dbReference type="GO" id="GO:0006882">
    <property type="term" value="P:intracellular zinc ion homeostasis"/>
    <property type="evidence" value="ECO:0007669"/>
    <property type="project" value="InterPro"/>
</dbReference>
<evidence type="ECO:0000256" key="1">
    <source>
        <dbReference type="ARBA" id="ARBA00004141"/>
    </source>
</evidence>
<dbReference type="RefSeq" id="XP_064676382.1">
    <property type="nucleotide sequence ID" value="XM_064826284.1"/>
</dbReference>
<dbReference type="InterPro" id="IPR027469">
    <property type="entry name" value="Cation_efflux_TMD_sf"/>
</dbReference>
<evidence type="ECO:0000256" key="4">
    <source>
        <dbReference type="ARBA" id="ARBA00022692"/>
    </source>
</evidence>
<dbReference type="Pfam" id="PF01545">
    <property type="entry name" value="Cation_efflux"/>
    <property type="match status" value="1"/>
</dbReference>
<accession>A0AAN7D311</accession>
<feature type="transmembrane region" description="Helical" evidence="8">
    <location>
        <begin position="52"/>
        <end position="72"/>
    </location>
</feature>
<keyword evidence="11" id="KW-1185">Reference proteome</keyword>
<dbReference type="GO" id="GO:1904257">
    <property type="term" value="P:zinc ion import into Golgi lumen"/>
    <property type="evidence" value="ECO:0007669"/>
    <property type="project" value="TreeGrafter"/>
</dbReference>
<feature type="transmembrane region" description="Helical" evidence="8">
    <location>
        <begin position="201"/>
        <end position="226"/>
    </location>
</feature>